<gene>
    <name evidence="1" type="ORF">QJS10_CPB19g01370</name>
</gene>
<evidence type="ECO:0000313" key="2">
    <source>
        <dbReference type="Proteomes" id="UP001180020"/>
    </source>
</evidence>
<reference evidence="1" key="2">
    <citation type="submission" date="2023-06" db="EMBL/GenBank/DDBJ databases">
        <authorList>
            <person name="Ma L."/>
            <person name="Liu K.-W."/>
            <person name="Li Z."/>
            <person name="Hsiao Y.-Y."/>
            <person name="Qi Y."/>
            <person name="Fu T."/>
            <person name="Tang G."/>
            <person name="Zhang D."/>
            <person name="Sun W.-H."/>
            <person name="Liu D.-K."/>
            <person name="Li Y."/>
            <person name="Chen G.-Z."/>
            <person name="Liu X.-D."/>
            <person name="Liao X.-Y."/>
            <person name="Jiang Y.-T."/>
            <person name="Yu X."/>
            <person name="Hao Y."/>
            <person name="Huang J."/>
            <person name="Zhao X.-W."/>
            <person name="Ke S."/>
            <person name="Chen Y.-Y."/>
            <person name="Wu W.-L."/>
            <person name="Hsu J.-L."/>
            <person name="Lin Y.-F."/>
            <person name="Huang M.-D."/>
            <person name="Li C.-Y."/>
            <person name="Huang L."/>
            <person name="Wang Z.-W."/>
            <person name="Zhao X."/>
            <person name="Zhong W.-Y."/>
            <person name="Peng D.-H."/>
            <person name="Ahmad S."/>
            <person name="Lan S."/>
            <person name="Zhang J.-S."/>
            <person name="Tsai W.-C."/>
            <person name="Van De Peer Y."/>
            <person name="Liu Z.-J."/>
        </authorList>
    </citation>
    <scope>NUCLEOTIDE SEQUENCE</scope>
    <source>
        <strain evidence="1">CP</strain>
        <tissue evidence="1">Leaves</tissue>
    </source>
</reference>
<dbReference type="AlphaFoldDB" id="A0AAV9CGY8"/>
<comment type="caution">
    <text evidence="1">The sequence shown here is derived from an EMBL/GenBank/DDBJ whole genome shotgun (WGS) entry which is preliminary data.</text>
</comment>
<sequence length="59" mass="6829">MARKMLVEMRLENIGDDIQEDEVELVSDEETDEEHGVACDRDDKDHDDIIESMIPRLGQ</sequence>
<name>A0AAV9CGY8_ACOCL</name>
<keyword evidence="2" id="KW-1185">Reference proteome</keyword>
<protein>
    <submittedName>
        <fullName evidence="1">Uncharacterized protein</fullName>
    </submittedName>
</protein>
<dbReference type="EMBL" id="JAUJYO010000019">
    <property type="protein sequence ID" value="KAK1288086.1"/>
    <property type="molecule type" value="Genomic_DNA"/>
</dbReference>
<reference evidence="1" key="1">
    <citation type="journal article" date="2023" name="Nat. Commun.">
        <title>Diploid and tetraploid genomes of Acorus and the evolution of monocots.</title>
        <authorList>
            <person name="Ma L."/>
            <person name="Liu K.W."/>
            <person name="Li Z."/>
            <person name="Hsiao Y.Y."/>
            <person name="Qi Y."/>
            <person name="Fu T."/>
            <person name="Tang G.D."/>
            <person name="Zhang D."/>
            <person name="Sun W.H."/>
            <person name="Liu D.K."/>
            <person name="Li Y."/>
            <person name="Chen G.Z."/>
            <person name="Liu X.D."/>
            <person name="Liao X.Y."/>
            <person name="Jiang Y.T."/>
            <person name="Yu X."/>
            <person name="Hao Y."/>
            <person name="Huang J."/>
            <person name="Zhao X.W."/>
            <person name="Ke S."/>
            <person name="Chen Y.Y."/>
            <person name="Wu W.L."/>
            <person name="Hsu J.L."/>
            <person name="Lin Y.F."/>
            <person name="Huang M.D."/>
            <person name="Li C.Y."/>
            <person name="Huang L."/>
            <person name="Wang Z.W."/>
            <person name="Zhao X."/>
            <person name="Zhong W.Y."/>
            <person name="Peng D.H."/>
            <person name="Ahmad S."/>
            <person name="Lan S."/>
            <person name="Zhang J.S."/>
            <person name="Tsai W.C."/>
            <person name="Van de Peer Y."/>
            <person name="Liu Z.J."/>
        </authorList>
    </citation>
    <scope>NUCLEOTIDE SEQUENCE</scope>
    <source>
        <strain evidence="1">CP</strain>
    </source>
</reference>
<evidence type="ECO:0000313" key="1">
    <source>
        <dbReference type="EMBL" id="KAK1288086.1"/>
    </source>
</evidence>
<proteinExistence type="predicted"/>
<accession>A0AAV9CGY8</accession>
<dbReference type="Proteomes" id="UP001180020">
    <property type="component" value="Unassembled WGS sequence"/>
</dbReference>
<organism evidence="1 2">
    <name type="scientific">Acorus calamus</name>
    <name type="common">Sweet flag</name>
    <dbReference type="NCBI Taxonomy" id="4465"/>
    <lineage>
        <taxon>Eukaryota</taxon>
        <taxon>Viridiplantae</taxon>
        <taxon>Streptophyta</taxon>
        <taxon>Embryophyta</taxon>
        <taxon>Tracheophyta</taxon>
        <taxon>Spermatophyta</taxon>
        <taxon>Magnoliopsida</taxon>
        <taxon>Liliopsida</taxon>
        <taxon>Acoraceae</taxon>
        <taxon>Acorus</taxon>
    </lineage>
</organism>